<name>A0A918R3B4_9ACTN</name>
<comment type="subunit">
    <text evidence="2">Part of the Csm effector complex that includes Cas10, Csm2, Csm3, Csm4 and Csm5.</text>
</comment>
<reference evidence="5" key="2">
    <citation type="submission" date="2020-09" db="EMBL/GenBank/DDBJ databases">
        <authorList>
            <person name="Sun Q."/>
            <person name="Ohkuma M."/>
        </authorList>
    </citation>
    <scope>NUCLEOTIDE SEQUENCE</scope>
    <source>
        <strain evidence="5">JCM 5016</strain>
    </source>
</reference>
<dbReference type="GO" id="GO:0051607">
    <property type="term" value="P:defense response to virus"/>
    <property type="evidence" value="ECO:0007669"/>
    <property type="project" value="UniProtKB-KW"/>
</dbReference>
<keyword evidence="1" id="KW-0051">Antiviral defense</keyword>
<evidence type="ECO:0000313" key="6">
    <source>
        <dbReference type="Proteomes" id="UP000623010"/>
    </source>
</evidence>
<evidence type="ECO:0000313" key="5">
    <source>
        <dbReference type="EMBL" id="GGZ83507.1"/>
    </source>
</evidence>
<evidence type="ECO:0000259" key="4">
    <source>
        <dbReference type="Pfam" id="PF03787"/>
    </source>
</evidence>
<sequence>MIVTLTFHSAFRVGTGDADGTAHATVDRDDPVPASSLKGLMRASAERLLPYRPEVVAAVFGAPRRPCPWHWSPARFDRSPETYGPETYRQEACGRQTYGQEREADQGRDPQAQDPGPDPDVTPPVTRRARVGLDPATGTALGDHLVIAEEMSAATARFTVTRVGPLPLAPDGRPWLGLTEEDHFAVLACAAAGVHELGAGRRRGLGWVSCETAEPRLDDALLARFDRLATALPDDAPADGAPMDGAPMDGTPAGGAPVDDAPSNGRDTTGRASDSAPDTTPAEGAR</sequence>
<feature type="region of interest" description="Disordered" evidence="3">
    <location>
        <begin position="98"/>
        <end position="136"/>
    </location>
</feature>
<dbReference type="Pfam" id="PF03787">
    <property type="entry name" value="RAMPs"/>
    <property type="match status" value="1"/>
</dbReference>
<evidence type="ECO:0000256" key="3">
    <source>
        <dbReference type="SAM" id="MobiDB-lite"/>
    </source>
</evidence>
<dbReference type="EMBL" id="BMWH01000006">
    <property type="protein sequence ID" value="GGZ83507.1"/>
    <property type="molecule type" value="Genomic_DNA"/>
</dbReference>
<gene>
    <name evidence="5" type="ORF">GCM10010389_21700</name>
</gene>
<proteinExistence type="predicted"/>
<evidence type="ECO:0000256" key="1">
    <source>
        <dbReference type="ARBA" id="ARBA00023118"/>
    </source>
</evidence>
<comment type="caution">
    <text evidence="5">The sequence shown here is derived from an EMBL/GenBank/DDBJ whole genome shotgun (WGS) entry which is preliminary data.</text>
</comment>
<feature type="compositionally biased region" description="Low complexity" evidence="3">
    <location>
        <begin position="233"/>
        <end position="250"/>
    </location>
</feature>
<reference evidence="5" key="1">
    <citation type="journal article" date="2014" name="Int. J. Syst. Evol. Microbiol.">
        <title>Complete genome sequence of Corynebacterium casei LMG S-19264T (=DSM 44701T), isolated from a smear-ripened cheese.</title>
        <authorList>
            <consortium name="US DOE Joint Genome Institute (JGI-PGF)"/>
            <person name="Walter F."/>
            <person name="Albersmeier A."/>
            <person name="Kalinowski J."/>
            <person name="Ruckert C."/>
        </authorList>
    </citation>
    <scope>NUCLEOTIDE SEQUENCE</scope>
    <source>
        <strain evidence="5">JCM 5016</strain>
    </source>
</reference>
<protein>
    <recommendedName>
        <fullName evidence="4">CRISPR type III-associated protein domain-containing protein</fullName>
    </recommendedName>
</protein>
<dbReference type="AlphaFoldDB" id="A0A918R3B4"/>
<feature type="domain" description="CRISPR type III-associated protein" evidence="4">
    <location>
        <begin position="4"/>
        <end position="209"/>
    </location>
</feature>
<dbReference type="Proteomes" id="UP000623010">
    <property type="component" value="Unassembled WGS sequence"/>
</dbReference>
<organism evidence="5 6">
    <name type="scientific">Streptomyces echinoruber</name>
    <dbReference type="NCBI Taxonomy" id="68898"/>
    <lineage>
        <taxon>Bacteria</taxon>
        <taxon>Bacillati</taxon>
        <taxon>Actinomycetota</taxon>
        <taxon>Actinomycetes</taxon>
        <taxon>Kitasatosporales</taxon>
        <taxon>Streptomycetaceae</taxon>
        <taxon>Streptomyces</taxon>
    </lineage>
</organism>
<keyword evidence="6" id="KW-1185">Reference proteome</keyword>
<feature type="compositionally biased region" description="Polar residues" evidence="3">
    <location>
        <begin position="265"/>
        <end position="278"/>
    </location>
</feature>
<dbReference type="CDD" id="cd09726">
    <property type="entry name" value="RAMP_I_III"/>
    <property type="match status" value="1"/>
</dbReference>
<accession>A0A918R3B4</accession>
<feature type="region of interest" description="Disordered" evidence="3">
    <location>
        <begin position="233"/>
        <end position="286"/>
    </location>
</feature>
<dbReference type="InterPro" id="IPR005537">
    <property type="entry name" value="RAMP_III_fam"/>
</dbReference>
<evidence type="ECO:0000256" key="2">
    <source>
        <dbReference type="ARBA" id="ARBA00093789"/>
    </source>
</evidence>